<name>A0ACC7LR79_9PSED</name>
<dbReference type="Proteomes" id="UP001615411">
    <property type="component" value="Unassembled WGS sequence"/>
</dbReference>
<organism evidence="1 2">
    <name type="scientific">Pseudomonas caricapapayae</name>
    <dbReference type="NCBI Taxonomy" id="46678"/>
    <lineage>
        <taxon>Bacteria</taxon>
        <taxon>Pseudomonadati</taxon>
        <taxon>Pseudomonadota</taxon>
        <taxon>Gammaproteobacteria</taxon>
        <taxon>Pseudomonadales</taxon>
        <taxon>Pseudomonadaceae</taxon>
        <taxon>Pseudomonas</taxon>
    </lineage>
</organism>
<gene>
    <name evidence="1" type="ORF">ACIKP7_05550</name>
</gene>
<dbReference type="EMBL" id="JBIUGF010000011">
    <property type="protein sequence ID" value="MFJ1337593.1"/>
    <property type="molecule type" value="Genomic_DNA"/>
</dbReference>
<sequence length="199" mass="22478">MNNSELVNLLKNLKEIYHREGCYRFDGGINSIIEALSDSPCQSGAAWERASSIYRTMAGTKSGFSDVYIDASTADERVAANILLDDIRQKLWDTFEREFLNIKGTDMKSASEAMALMTRISELLRLGGRIEWAECIEQYRSPLLLDTDQALSNIMMLYGGMGSINDIVLYRDGLPMIEENNELHLLLSKLYDCCIAARR</sequence>
<keyword evidence="2" id="KW-1185">Reference proteome</keyword>
<protein>
    <submittedName>
        <fullName evidence="1">DUF6966 domain-containing protein</fullName>
    </submittedName>
</protein>
<proteinExistence type="predicted"/>
<reference evidence="1" key="1">
    <citation type="submission" date="2024-10" db="EMBL/GenBank/DDBJ databases">
        <title>Aeromonas and Pseudomonas from the Cagarras Archipelago, Rio de Janeiro, Brazil.</title>
        <authorList>
            <person name="Canellas A.L.B."/>
            <person name="Laport M.S."/>
        </authorList>
    </citation>
    <scope>NUCLEOTIDE SEQUENCE</scope>
    <source>
        <strain evidence="1">ACP-7</strain>
    </source>
</reference>
<evidence type="ECO:0000313" key="2">
    <source>
        <dbReference type="Proteomes" id="UP001615411"/>
    </source>
</evidence>
<accession>A0ACC7LR79</accession>
<evidence type="ECO:0000313" key="1">
    <source>
        <dbReference type="EMBL" id="MFJ1337593.1"/>
    </source>
</evidence>
<comment type="caution">
    <text evidence="1">The sequence shown here is derived from an EMBL/GenBank/DDBJ whole genome shotgun (WGS) entry which is preliminary data.</text>
</comment>